<gene>
    <name evidence="1" type="ORF">HPB49_011566</name>
</gene>
<dbReference type="EMBL" id="CM023478">
    <property type="protein sequence ID" value="KAH7933328.1"/>
    <property type="molecule type" value="Genomic_DNA"/>
</dbReference>
<reference evidence="1" key="1">
    <citation type="submission" date="2020-05" db="EMBL/GenBank/DDBJ databases">
        <title>Large-scale comparative analyses of tick genomes elucidate their genetic diversity and vector capacities.</title>
        <authorList>
            <person name="Jia N."/>
            <person name="Wang J."/>
            <person name="Shi W."/>
            <person name="Du L."/>
            <person name="Sun Y."/>
            <person name="Zhan W."/>
            <person name="Jiang J."/>
            <person name="Wang Q."/>
            <person name="Zhang B."/>
            <person name="Ji P."/>
            <person name="Sakyi L.B."/>
            <person name="Cui X."/>
            <person name="Yuan T."/>
            <person name="Jiang B."/>
            <person name="Yang W."/>
            <person name="Lam T.T.-Y."/>
            <person name="Chang Q."/>
            <person name="Ding S."/>
            <person name="Wang X."/>
            <person name="Zhu J."/>
            <person name="Ruan X."/>
            <person name="Zhao L."/>
            <person name="Wei J."/>
            <person name="Que T."/>
            <person name="Du C."/>
            <person name="Cheng J."/>
            <person name="Dai P."/>
            <person name="Han X."/>
            <person name="Huang E."/>
            <person name="Gao Y."/>
            <person name="Liu J."/>
            <person name="Shao H."/>
            <person name="Ye R."/>
            <person name="Li L."/>
            <person name="Wei W."/>
            <person name="Wang X."/>
            <person name="Wang C."/>
            <person name="Yang T."/>
            <person name="Huo Q."/>
            <person name="Li W."/>
            <person name="Guo W."/>
            <person name="Chen H."/>
            <person name="Zhou L."/>
            <person name="Ni X."/>
            <person name="Tian J."/>
            <person name="Zhou Y."/>
            <person name="Sheng Y."/>
            <person name="Liu T."/>
            <person name="Pan Y."/>
            <person name="Xia L."/>
            <person name="Li J."/>
            <person name="Zhao F."/>
            <person name="Cao W."/>
        </authorList>
    </citation>
    <scope>NUCLEOTIDE SEQUENCE</scope>
    <source>
        <strain evidence="1">Dsil-2018</strain>
    </source>
</reference>
<comment type="caution">
    <text evidence="1">The sequence shown here is derived from an EMBL/GenBank/DDBJ whole genome shotgun (WGS) entry which is preliminary data.</text>
</comment>
<dbReference type="Proteomes" id="UP000821865">
    <property type="component" value="Chromosome 9"/>
</dbReference>
<name>A0ACB8C3A4_DERSI</name>
<proteinExistence type="predicted"/>
<protein>
    <submittedName>
        <fullName evidence="1">Uncharacterized protein</fullName>
    </submittedName>
</protein>
<evidence type="ECO:0000313" key="2">
    <source>
        <dbReference type="Proteomes" id="UP000821865"/>
    </source>
</evidence>
<evidence type="ECO:0000313" key="1">
    <source>
        <dbReference type="EMBL" id="KAH7933328.1"/>
    </source>
</evidence>
<organism evidence="1 2">
    <name type="scientific">Dermacentor silvarum</name>
    <name type="common">Tick</name>
    <dbReference type="NCBI Taxonomy" id="543639"/>
    <lineage>
        <taxon>Eukaryota</taxon>
        <taxon>Metazoa</taxon>
        <taxon>Ecdysozoa</taxon>
        <taxon>Arthropoda</taxon>
        <taxon>Chelicerata</taxon>
        <taxon>Arachnida</taxon>
        <taxon>Acari</taxon>
        <taxon>Parasitiformes</taxon>
        <taxon>Ixodida</taxon>
        <taxon>Ixodoidea</taxon>
        <taxon>Ixodidae</taxon>
        <taxon>Rhipicephalinae</taxon>
        <taxon>Dermacentor</taxon>
    </lineage>
</organism>
<keyword evidence="2" id="KW-1185">Reference proteome</keyword>
<accession>A0ACB8C3A4</accession>
<sequence length="224" mass="22348">MVPPPLDASAQFVLSDLLPHEELAAEMEDFRLTKEKLKTAGIVLGVGAVTGAVAVVAAPFVLAGLGFTSSGVATGSLAAGYQATLGGVIVKGSLFSLCQSAGAAGLAATGNATVALVAGSVGAAFTGVVSKTKQAKNPGNGTGDGTDTGSEAGTQERDKAEGASGTRKKGNGRYTCRECDCGSGTRLDFVARDLASLVPSEQPAWTESGNDVGPNCMDYSNLCV</sequence>